<reference evidence="4 5" key="1">
    <citation type="submission" date="2018-08" db="EMBL/GenBank/DDBJ databases">
        <authorList>
            <person name="Laetsch R D."/>
            <person name="Stevens L."/>
            <person name="Kumar S."/>
            <person name="Blaxter L. M."/>
        </authorList>
    </citation>
    <scope>NUCLEOTIDE SEQUENCE [LARGE SCALE GENOMIC DNA]</scope>
</reference>
<dbReference type="OMA" id="MERMHIY"/>
<evidence type="ECO:0000313" key="4">
    <source>
        <dbReference type="EMBL" id="VDK87143.1"/>
    </source>
</evidence>
<dbReference type="Proteomes" id="UP000277928">
    <property type="component" value="Unassembled WGS sequence"/>
</dbReference>
<feature type="compositionally biased region" description="Low complexity" evidence="3">
    <location>
        <begin position="302"/>
        <end position="319"/>
    </location>
</feature>
<dbReference type="SUPFAM" id="SSF50978">
    <property type="entry name" value="WD40 repeat-like"/>
    <property type="match status" value="1"/>
</dbReference>
<dbReference type="Gene3D" id="2.130.10.10">
    <property type="entry name" value="YVTN repeat-like/Quinoprotein amine dehydrogenase"/>
    <property type="match status" value="2"/>
</dbReference>
<feature type="compositionally biased region" description="Acidic residues" evidence="3">
    <location>
        <begin position="320"/>
        <end position="329"/>
    </location>
</feature>
<feature type="compositionally biased region" description="Acidic residues" evidence="3">
    <location>
        <begin position="283"/>
        <end position="301"/>
    </location>
</feature>
<dbReference type="GO" id="GO:0005634">
    <property type="term" value="C:nucleus"/>
    <property type="evidence" value="ECO:0007669"/>
    <property type="project" value="UniProtKB-SubCell"/>
</dbReference>
<dbReference type="AlphaFoldDB" id="A0A3P6TW94"/>
<dbReference type="EMBL" id="UYRX01000922">
    <property type="protein sequence ID" value="VDK87143.1"/>
    <property type="molecule type" value="Genomic_DNA"/>
</dbReference>
<keyword evidence="2" id="KW-0539">Nucleus</keyword>
<dbReference type="PANTHER" id="PTHR13129">
    <property type="entry name" value="VPRBP PROTEIN-RELATED"/>
    <property type="match status" value="1"/>
</dbReference>
<evidence type="ECO:0000313" key="5">
    <source>
        <dbReference type="Proteomes" id="UP000277928"/>
    </source>
</evidence>
<dbReference type="PANTHER" id="PTHR13129:SF4">
    <property type="entry name" value="DDB1- AND CUL4-ASSOCIATED FACTOR 1"/>
    <property type="match status" value="1"/>
</dbReference>
<accession>A0A3P6TW94</accession>
<organism evidence="4 5">
    <name type="scientific">Litomosoides sigmodontis</name>
    <name type="common">Filarial nematode worm</name>
    <dbReference type="NCBI Taxonomy" id="42156"/>
    <lineage>
        <taxon>Eukaryota</taxon>
        <taxon>Metazoa</taxon>
        <taxon>Ecdysozoa</taxon>
        <taxon>Nematoda</taxon>
        <taxon>Chromadorea</taxon>
        <taxon>Rhabditida</taxon>
        <taxon>Spirurina</taxon>
        <taxon>Spiruromorpha</taxon>
        <taxon>Filarioidea</taxon>
        <taxon>Onchocercidae</taxon>
        <taxon>Litomosoides</taxon>
    </lineage>
</organism>
<name>A0A3P6TW94_LITSI</name>
<protein>
    <submittedName>
        <fullName evidence="4">Uncharacterized protein</fullName>
    </submittedName>
</protein>
<dbReference type="STRING" id="42156.A0A3P6TW94"/>
<feature type="compositionally biased region" description="Low complexity" evidence="3">
    <location>
        <begin position="330"/>
        <end position="344"/>
    </location>
</feature>
<sequence length="446" mass="50035">DGSLLLTSSAFVKPLSSLWRIGETQEHMINFPDEYFVEFNKTVQDRIIGTQGSKATIYDTESGRAVVRLFDDTLANNYTRNKATFDPRDELVLNDGILWDPRMGVKMVHKFDKMNSVNCGIFHPRGNEVIINSEVWDVRNFKLLRSLGALDQCKIVFSGGTDAIYGSVYLDVEEIDDRFRQTFSCSFRTFDSTTYKVELQIVVGFTCYLFAEDISSPIYRNELGSGRLVITTVDTKRALFDFCADHNDQYMALIEAHGNAEDLLELRENVCRLYEVGKRREAEECDDEQEETGDDNGDDDMGSSSEMDTSLGDTTATDSSSEENSDEGSGESLYESTHSLSSSLTDEDEQWADDDHISENGGDSEQSNDVVLRIGDREALNIVFDPGTNRRDIRLLQALAVDSDSDTEVDASYNPDEDSANSDAHPGSSSIVLNPVLRRQRRAERE</sequence>
<evidence type="ECO:0000256" key="3">
    <source>
        <dbReference type="SAM" id="MobiDB-lite"/>
    </source>
</evidence>
<proteinExistence type="predicted"/>
<gene>
    <name evidence="4" type="ORF">NLS_LOCUS7998</name>
</gene>
<evidence type="ECO:0000256" key="1">
    <source>
        <dbReference type="ARBA" id="ARBA00004123"/>
    </source>
</evidence>
<feature type="region of interest" description="Disordered" evidence="3">
    <location>
        <begin position="280"/>
        <end position="369"/>
    </location>
</feature>
<keyword evidence="5" id="KW-1185">Reference proteome</keyword>
<comment type="subcellular location">
    <subcellularLocation>
        <location evidence="1">Nucleus</location>
    </subcellularLocation>
</comment>
<dbReference type="GO" id="GO:0016567">
    <property type="term" value="P:protein ubiquitination"/>
    <property type="evidence" value="ECO:0007669"/>
    <property type="project" value="InterPro"/>
</dbReference>
<dbReference type="InterPro" id="IPR033270">
    <property type="entry name" value="VPRBP/DCAF1"/>
</dbReference>
<feature type="compositionally biased region" description="Acidic residues" evidence="3">
    <location>
        <begin position="403"/>
        <end position="420"/>
    </location>
</feature>
<dbReference type="GO" id="GO:0080008">
    <property type="term" value="C:Cul4-RING E3 ubiquitin ligase complex"/>
    <property type="evidence" value="ECO:0007669"/>
    <property type="project" value="TreeGrafter"/>
</dbReference>
<evidence type="ECO:0000256" key="2">
    <source>
        <dbReference type="ARBA" id="ARBA00023242"/>
    </source>
</evidence>
<dbReference type="OrthoDB" id="27563at2759"/>
<feature type="non-terminal residue" evidence="4">
    <location>
        <position position="1"/>
    </location>
</feature>
<dbReference type="InterPro" id="IPR036322">
    <property type="entry name" value="WD40_repeat_dom_sf"/>
</dbReference>
<feature type="region of interest" description="Disordered" evidence="3">
    <location>
        <begin position="402"/>
        <end position="446"/>
    </location>
</feature>
<dbReference type="InterPro" id="IPR015943">
    <property type="entry name" value="WD40/YVTN_repeat-like_dom_sf"/>
</dbReference>